<sequence>MRRMNRFLSLTTALLFFWLGVRGQAAEYRARILPVKQSGYYRILLPPAVVGRLNADKTDIRIYDGKNQEIPYLLTQEQPGQKTQFKDYELVTRITSKTSTKLVLRNATKSPINSLGLLIKNTNIRKKARLSGSNDAKTWYGIEDDYLLEPVASSQTTSEAKILDFPLSDYEYYQLEINDSLSAPLNILKAGYYETIPEAGTYSEIPGLSFTQIDSSDHRSYVHIRFQTPARPDKLTLAIQAPSQYRRSAELVQRRIRTGRRGRKRIVFETLRAFELNSQDSLHTVYLPALQTEDLYVLIDNQNNIPLTIGSLKAQQLTTYLLAELKPGGSYHLSFASPGVGAPAYDLVYFKNKIPDKLPIIQVTNVGPVLEAQMITHSFFSENRWLIWVAIGLVLILLSYFSYQMVTDMKNR</sequence>
<evidence type="ECO:0000256" key="1">
    <source>
        <dbReference type="SAM" id="Phobius"/>
    </source>
</evidence>
<accession>A0A3P1CN94</accession>
<evidence type="ECO:0008006" key="4">
    <source>
        <dbReference type="Google" id="ProtNLM"/>
    </source>
</evidence>
<comment type="caution">
    <text evidence="2">The sequence shown here is derived from an EMBL/GenBank/DDBJ whole genome shotgun (WGS) entry which is preliminary data.</text>
</comment>
<keyword evidence="1" id="KW-1133">Transmembrane helix</keyword>
<evidence type="ECO:0000313" key="3">
    <source>
        <dbReference type="Proteomes" id="UP000274271"/>
    </source>
</evidence>
<proteinExistence type="predicted"/>
<reference evidence="2 3" key="1">
    <citation type="submission" date="2018-11" db="EMBL/GenBank/DDBJ databases">
        <authorList>
            <person name="Zhou Z."/>
            <person name="Wang G."/>
        </authorList>
    </citation>
    <scope>NUCLEOTIDE SEQUENCE [LARGE SCALE GENOMIC DNA]</scope>
    <source>
        <strain evidence="2 3">KCTC42998</strain>
    </source>
</reference>
<keyword evidence="1" id="KW-0812">Transmembrane</keyword>
<dbReference type="Proteomes" id="UP000274271">
    <property type="component" value="Unassembled WGS sequence"/>
</dbReference>
<organism evidence="2 3">
    <name type="scientific">Larkinella knui</name>
    <dbReference type="NCBI Taxonomy" id="2025310"/>
    <lineage>
        <taxon>Bacteria</taxon>
        <taxon>Pseudomonadati</taxon>
        <taxon>Bacteroidota</taxon>
        <taxon>Cytophagia</taxon>
        <taxon>Cytophagales</taxon>
        <taxon>Spirosomataceae</taxon>
        <taxon>Larkinella</taxon>
    </lineage>
</organism>
<evidence type="ECO:0000313" key="2">
    <source>
        <dbReference type="EMBL" id="RRB14803.1"/>
    </source>
</evidence>
<protein>
    <recommendedName>
        <fullName evidence="4">DUF3999 family protein</fullName>
    </recommendedName>
</protein>
<keyword evidence="3" id="KW-1185">Reference proteome</keyword>
<dbReference type="EMBL" id="RQJP01000002">
    <property type="protein sequence ID" value="RRB14803.1"/>
    <property type="molecule type" value="Genomic_DNA"/>
</dbReference>
<keyword evidence="1" id="KW-0472">Membrane</keyword>
<dbReference type="RefSeq" id="WP_148096028.1">
    <property type="nucleotide sequence ID" value="NZ_RQJP01000002.1"/>
</dbReference>
<gene>
    <name evidence="2" type="ORF">EHT87_09540</name>
</gene>
<name>A0A3P1CN94_9BACT</name>
<dbReference type="AlphaFoldDB" id="A0A3P1CN94"/>
<feature type="transmembrane region" description="Helical" evidence="1">
    <location>
        <begin position="385"/>
        <end position="403"/>
    </location>
</feature>
<dbReference type="OrthoDB" id="994644at2"/>